<protein>
    <submittedName>
        <fullName evidence="2">Uncharacterized protein</fullName>
    </submittedName>
</protein>
<dbReference type="AlphaFoldDB" id="A0A0F9DBI4"/>
<accession>A0A0F9DBI4</accession>
<organism evidence="2">
    <name type="scientific">marine sediment metagenome</name>
    <dbReference type="NCBI Taxonomy" id="412755"/>
    <lineage>
        <taxon>unclassified sequences</taxon>
        <taxon>metagenomes</taxon>
        <taxon>ecological metagenomes</taxon>
    </lineage>
</organism>
<dbReference type="EMBL" id="LAZR01042493">
    <property type="protein sequence ID" value="KKL09413.1"/>
    <property type="molecule type" value="Genomic_DNA"/>
</dbReference>
<reference evidence="2" key="1">
    <citation type="journal article" date="2015" name="Nature">
        <title>Complex archaea that bridge the gap between prokaryotes and eukaryotes.</title>
        <authorList>
            <person name="Spang A."/>
            <person name="Saw J.H."/>
            <person name="Jorgensen S.L."/>
            <person name="Zaremba-Niedzwiedzka K."/>
            <person name="Martijn J."/>
            <person name="Lind A.E."/>
            <person name="van Eijk R."/>
            <person name="Schleper C."/>
            <person name="Guy L."/>
            <person name="Ettema T.J."/>
        </authorList>
    </citation>
    <scope>NUCLEOTIDE SEQUENCE</scope>
</reference>
<evidence type="ECO:0000256" key="1">
    <source>
        <dbReference type="SAM" id="MobiDB-lite"/>
    </source>
</evidence>
<proteinExistence type="predicted"/>
<name>A0A0F9DBI4_9ZZZZ</name>
<sequence length="123" mass="13122">MSSAVTPELAVRHCSLSSLGRHPSTPQRARPGLQAPIGNSPHGFRKLPGPRLPPIALSYILAEAKRISVKKELEALHRLLSATEDNPGCGFGGEDGDGIAQAIQILAKTVSIRELNGWKKLAE</sequence>
<gene>
    <name evidence="2" type="ORF">LCGC14_2566110</name>
</gene>
<evidence type="ECO:0000313" key="2">
    <source>
        <dbReference type="EMBL" id="KKL09413.1"/>
    </source>
</evidence>
<feature type="region of interest" description="Disordered" evidence="1">
    <location>
        <begin position="16"/>
        <end position="47"/>
    </location>
</feature>
<comment type="caution">
    <text evidence="2">The sequence shown here is derived from an EMBL/GenBank/DDBJ whole genome shotgun (WGS) entry which is preliminary data.</text>
</comment>